<feature type="signal peptide" evidence="3">
    <location>
        <begin position="1"/>
        <end position="23"/>
    </location>
</feature>
<dbReference type="EMBL" id="BMAR01000002">
    <property type="protein sequence ID" value="GFR41741.1"/>
    <property type="molecule type" value="Genomic_DNA"/>
</dbReference>
<evidence type="ECO:0000256" key="2">
    <source>
        <dbReference type="SAM" id="MobiDB-lite"/>
    </source>
</evidence>
<evidence type="ECO:0000256" key="1">
    <source>
        <dbReference type="ARBA" id="ARBA00008779"/>
    </source>
</evidence>
<dbReference type="SUPFAM" id="SSF53649">
    <property type="entry name" value="Alkaline phosphatase-like"/>
    <property type="match status" value="1"/>
</dbReference>
<dbReference type="FunFam" id="3.40.720.10:FF:000097">
    <property type="entry name" value="Predicted protein"/>
    <property type="match status" value="1"/>
</dbReference>
<comment type="similarity">
    <text evidence="1">Belongs to the sulfatase family.</text>
</comment>
<protein>
    <recommendedName>
        <fullName evidence="4">Sulfatase N-terminal domain-containing protein</fullName>
    </recommendedName>
</protein>
<proteinExistence type="inferred from homology"/>
<dbReference type="Pfam" id="PF00884">
    <property type="entry name" value="Sulfatase"/>
    <property type="match status" value="1"/>
</dbReference>
<dbReference type="GO" id="GO:0008449">
    <property type="term" value="F:N-acetylglucosamine-6-sulfatase activity"/>
    <property type="evidence" value="ECO:0007669"/>
    <property type="project" value="TreeGrafter"/>
</dbReference>
<evidence type="ECO:0000256" key="3">
    <source>
        <dbReference type="SAM" id="SignalP"/>
    </source>
</evidence>
<feature type="domain" description="Sulfatase N-terminal" evidence="4">
    <location>
        <begin position="42"/>
        <end position="395"/>
    </location>
</feature>
<dbReference type="InterPro" id="IPR017850">
    <property type="entry name" value="Alkaline_phosphatase_core_sf"/>
</dbReference>
<keyword evidence="3" id="KW-0732">Signal</keyword>
<comment type="caution">
    <text evidence="5">The sequence shown here is derived from an EMBL/GenBank/DDBJ whole genome shotgun (WGS) entry which is preliminary data.</text>
</comment>
<dbReference type="Gene3D" id="3.40.720.10">
    <property type="entry name" value="Alkaline Phosphatase, subunit A"/>
    <property type="match status" value="1"/>
</dbReference>
<dbReference type="Proteomes" id="UP001054857">
    <property type="component" value="Unassembled WGS sequence"/>
</dbReference>
<evidence type="ECO:0000313" key="5">
    <source>
        <dbReference type="EMBL" id="GFR41741.1"/>
    </source>
</evidence>
<dbReference type="CDD" id="cd16147">
    <property type="entry name" value="G6S"/>
    <property type="match status" value="1"/>
</dbReference>
<feature type="region of interest" description="Disordered" evidence="2">
    <location>
        <begin position="19"/>
        <end position="42"/>
    </location>
</feature>
<feature type="compositionally biased region" description="Pro residues" evidence="2">
    <location>
        <begin position="30"/>
        <end position="40"/>
    </location>
</feature>
<gene>
    <name evidence="5" type="ORF">Agub_g2494</name>
</gene>
<dbReference type="PANTHER" id="PTHR43108">
    <property type="entry name" value="N-ACETYLGLUCOSAMINE-6-SULFATASE FAMILY MEMBER"/>
    <property type="match status" value="1"/>
</dbReference>
<dbReference type="InterPro" id="IPR000917">
    <property type="entry name" value="Sulfatase_N"/>
</dbReference>
<name>A0AAD3DH54_9CHLO</name>
<evidence type="ECO:0000313" key="6">
    <source>
        <dbReference type="Proteomes" id="UP001054857"/>
    </source>
</evidence>
<sequence>MNLRLLLFAMLLVAGPLPRGTMAGKRKKSPPPPPPPPPSKKPNIILILTDDQDYVMNSTHPYYLPMLHKHLRLQGTEIPHFITSVGNCCPSRTTLLTGRHCHNTNLTANDPPYGGFQAFKANKLDKNYLPLWLQAAGYQTFWVGKALNGFDSLQADRLGCLPGWSHLMPAVAPPTAAYWAEFQASISQRPPVYLKFYYTNCQYYEKKTGFPDDNLFQRAFELIEDATDKGSPFFLKLSVSAPHDGPVDNLPRIAERFLQAFPGLQVPKGPNYGKPTDPRFEISKQRPLWWNLADSDARYRARAQSLLAIDENLDKLVTKLECLGILDNTYIIWTSDNGFKLGQHNIPQEKWTYFEEDVALPFFIRGPGVPRGVYASTVQAAMVDVTATIVDIAGAKPTGTYRLDGAPIPLDLISSLNPTPNSPFYNYTGAYWNAPSGTDITVLGSQMSTDMCVRQTRPPPMPPQPPRPPPCKGAACKIKGYTSDDDDTEDSFLRTDALYDVAVPVPSEAAATAAAAEGGVSDNGGNRRLIAAGDVNSGVAGGRLSNWSNLALIEQWKTGKTYRGKDYRALRACMPPDAAISQSPRGILRTGNACYKYIVYCNINNAYGDLRLNQLFNLTVDQAEVNDLLLKLPLPSYTRRLVDRLDAALTVMSYCSGSTCTQPFSRIHPDGSVVNLAEAMDPAYDSLYAGFQKLDFYKCAEYYDPANEIPDPRLVPVEWTAPPPKAPLSYALSYSGLSTAASASSADTATEAATVATATASKVVRRLRVRGGRGSRRGSRWQ</sequence>
<dbReference type="PANTHER" id="PTHR43108:SF8">
    <property type="entry name" value="SD21168P"/>
    <property type="match status" value="1"/>
</dbReference>
<dbReference type="AlphaFoldDB" id="A0AAD3DH54"/>
<accession>A0AAD3DH54</accession>
<keyword evidence="6" id="KW-1185">Reference proteome</keyword>
<reference evidence="5 6" key="1">
    <citation type="journal article" date="2021" name="Sci. Rep.">
        <title>Genome sequencing of the multicellular alga Astrephomene provides insights into convergent evolution of germ-soma differentiation.</title>
        <authorList>
            <person name="Yamashita S."/>
            <person name="Yamamoto K."/>
            <person name="Matsuzaki R."/>
            <person name="Suzuki S."/>
            <person name="Yamaguchi H."/>
            <person name="Hirooka S."/>
            <person name="Minakuchi Y."/>
            <person name="Miyagishima S."/>
            <person name="Kawachi M."/>
            <person name="Toyoda A."/>
            <person name="Nozaki H."/>
        </authorList>
    </citation>
    <scope>NUCLEOTIDE SEQUENCE [LARGE SCALE GENOMIC DNA]</scope>
    <source>
        <strain evidence="5 6">NIES-4017</strain>
    </source>
</reference>
<organism evidence="5 6">
    <name type="scientific">Astrephomene gubernaculifera</name>
    <dbReference type="NCBI Taxonomy" id="47775"/>
    <lineage>
        <taxon>Eukaryota</taxon>
        <taxon>Viridiplantae</taxon>
        <taxon>Chlorophyta</taxon>
        <taxon>core chlorophytes</taxon>
        <taxon>Chlorophyceae</taxon>
        <taxon>CS clade</taxon>
        <taxon>Chlamydomonadales</taxon>
        <taxon>Astrephomenaceae</taxon>
        <taxon>Astrephomene</taxon>
    </lineage>
</organism>
<dbReference type="GO" id="GO:0005539">
    <property type="term" value="F:glycosaminoglycan binding"/>
    <property type="evidence" value="ECO:0007669"/>
    <property type="project" value="TreeGrafter"/>
</dbReference>
<evidence type="ECO:0000259" key="4">
    <source>
        <dbReference type="Pfam" id="PF00884"/>
    </source>
</evidence>
<feature type="chain" id="PRO_5042230201" description="Sulfatase N-terminal domain-containing protein" evidence="3">
    <location>
        <begin position="24"/>
        <end position="782"/>
    </location>
</feature>